<sequence>MDRMNLAVVSLDLFHGAARLPNEVMVPLWEFQGNSDNEPHDTQVVGGPTEDLYIPGREWREFRLPRQQPPLRTHEFWIRRSEALVPTITKFRRGRPAWVRLTNLVSKGTRCSTHVPDVLWMPKGGLPLKPGYARLDSDKYRDWQVLAYANSPNKTLFGRKQQRYKRWLAEPPSAVDRQAYPTPRKILTRATEALRSADECRITSVGLTGLAPTVTDDLAGSGVHKPSVIVQEGALGRGDGELTSPEALNVDGLTAVTRRSGDGGISPVDGSAKPFKPTQNFQTSEAVVADRYGDDYEDFVPSEGWNDHGAAPTRSDTSDYPGDGATDGAERLLDTGYALVVDAVPPEDHICDEADATDSFKHRPNKTKPMENLENETKLPGYGDKSAFIPDSSETMLTYSEPIGQSRGMDAIQRKIFITNVPTPP</sequence>
<organism evidence="2 3">
    <name type="scientific">Phytophthora rubi</name>
    <dbReference type="NCBI Taxonomy" id="129364"/>
    <lineage>
        <taxon>Eukaryota</taxon>
        <taxon>Sar</taxon>
        <taxon>Stramenopiles</taxon>
        <taxon>Oomycota</taxon>
        <taxon>Peronosporomycetes</taxon>
        <taxon>Peronosporales</taxon>
        <taxon>Peronosporaceae</taxon>
        <taxon>Phytophthora</taxon>
    </lineage>
</organism>
<dbReference type="Proteomes" id="UP000434957">
    <property type="component" value="Unassembled WGS sequence"/>
</dbReference>
<name>A0A6A4C602_9STRA</name>
<evidence type="ECO:0000313" key="2">
    <source>
        <dbReference type="EMBL" id="KAE9283851.1"/>
    </source>
</evidence>
<feature type="compositionally biased region" description="Basic and acidic residues" evidence="1">
    <location>
        <begin position="368"/>
        <end position="377"/>
    </location>
</feature>
<reference evidence="2 3" key="1">
    <citation type="submission" date="2018-08" db="EMBL/GenBank/DDBJ databases">
        <title>Genomic investigation of the strawberry pathogen Phytophthora fragariae indicates pathogenicity is determined by transcriptional variation in three key races.</title>
        <authorList>
            <person name="Adams T.M."/>
            <person name="Armitage A.D."/>
            <person name="Sobczyk M.K."/>
            <person name="Bates H.J."/>
            <person name="Dunwell J.M."/>
            <person name="Nellist C.F."/>
            <person name="Harrison R.J."/>
        </authorList>
    </citation>
    <scope>NUCLEOTIDE SEQUENCE [LARGE SCALE GENOMIC DNA]</scope>
    <source>
        <strain evidence="2 3">SCRP333</strain>
    </source>
</reference>
<evidence type="ECO:0000256" key="1">
    <source>
        <dbReference type="SAM" id="MobiDB-lite"/>
    </source>
</evidence>
<evidence type="ECO:0000313" key="3">
    <source>
        <dbReference type="Proteomes" id="UP000434957"/>
    </source>
</evidence>
<dbReference type="AlphaFoldDB" id="A0A6A4C602"/>
<gene>
    <name evidence="2" type="ORF">PR003_g27011</name>
</gene>
<accession>A0A6A4C602</accession>
<feature type="region of interest" description="Disordered" evidence="1">
    <location>
        <begin position="258"/>
        <end position="279"/>
    </location>
</feature>
<proteinExistence type="predicted"/>
<feature type="region of interest" description="Disordered" evidence="1">
    <location>
        <begin position="300"/>
        <end position="328"/>
    </location>
</feature>
<keyword evidence="3" id="KW-1185">Reference proteome</keyword>
<comment type="caution">
    <text evidence="2">The sequence shown here is derived from an EMBL/GenBank/DDBJ whole genome shotgun (WGS) entry which is preliminary data.</text>
</comment>
<feature type="region of interest" description="Disordered" evidence="1">
    <location>
        <begin position="359"/>
        <end position="390"/>
    </location>
</feature>
<dbReference type="EMBL" id="QXFT01003643">
    <property type="protein sequence ID" value="KAE9283851.1"/>
    <property type="molecule type" value="Genomic_DNA"/>
</dbReference>
<protein>
    <submittedName>
        <fullName evidence="2">Uncharacterized protein</fullName>
    </submittedName>
</protein>